<dbReference type="GO" id="GO:0005829">
    <property type="term" value="C:cytosol"/>
    <property type="evidence" value="ECO:0007669"/>
    <property type="project" value="TreeGrafter"/>
</dbReference>
<dbReference type="Pfam" id="PF13412">
    <property type="entry name" value="HTH_24"/>
    <property type="match status" value="1"/>
</dbReference>
<dbReference type="SUPFAM" id="SSF54909">
    <property type="entry name" value="Dimeric alpha+beta barrel"/>
    <property type="match status" value="1"/>
</dbReference>
<dbReference type="InterPro" id="IPR000485">
    <property type="entry name" value="AsnC-type_HTH_dom"/>
</dbReference>
<dbReference type="Pfam" id="PF01037">
    <property type="entry name" value="AsnC_trans_reg"/>
    <property type="match status" value="1"/>
</dbReference>
<dbReference type="AlphaFoldDB" id="A0A9X2JVJ2"/>
<dbReference type="GO" id="GO:0043200">
    <property type="term" value="P:response to amino acid"/>
    <property type="evidence" value="ECO:0007669"/>
    <property type="project" value="TreeGrafter"/>
</dbReference>
<dbReference type="PROSITE" id="PS50956">
    <property type="entry name" value="HTH_ASNC_2"/>
    <property type="match status" value="1"/>
</dbReference>
<dbReference type="InterPro" id="IPR036390">
    <property type="entry name" value="WH_DNA-bd_sf"/>
</dbReference>
<organism evidence="5 6">
    <name type="scientific">Promicromonospora thailandica</name>
    <dbReference type="NCBI Taxonomy" id="765201"/>
    <lineage>
        <taxon>Bacteria</taxon>
        <taxon>Bacillati</taxon>
        <taxon>Actinomycetota</taxon>
        <taxon>Actinomycetes</taxon>
        <taxon>Micrococcales</taxon>
        <taxon>Promicromonosporaceae</taxon>
        <taxon>Promicromonospora</taxon>
    </lineage>
</organism>
<evidence type="ECO:0000313" key="5">
    <source>
        <dbReference type="EMBL" id="MCP2264542.1"/>
    </source>
</evidence>
<accession>A0A9X2JVJ2</accession>
<name>A0A9X2JVJ2_9MICO</name>
<dbReference type="SMART" id="SM00344">
    <property type="entry name" value="HTH_ASNC"/>
    <property type="match status" value="1"/>
</dbReference>
<comment type="caution">
    <text evidence="5">The sequence shown here is derived from an EMBL/GenBank/DDBJ whole genome shotgun (WGS) entry which is preliminary data.</text>
</comment>
<evidence type="ECO:0000256" key="1">
    <source>
        <dbReference type="ARBA" id="ARBA00023015"/>
    </source>
</evidence>
<dbReference type="SUPFAM" id="SSF46785">
    <property type="entry name" value="Winged helix' DNA-binding domain"/>
    <property type="match status" value="1"/>
</dbReference>
<gene>
    <name evidence="5" type="ORF">APR03_001880</name>
</gene>
<dbReference type="PANTHER" id="PTHR30154">
    <property type="entry name" value="LEUCINE-RESPONSIVE REGULATORY PROTEIN"/>
    <property type="match status" value="1"/>
</dbReference>
<dbReference type="InterPro" id="IPR019887">
    <property type="entry name" value="Tscrpt_reg_AsnC/Lrp_C"/>
</dbReference>
<dbReference type="GO" id="GO:0043565">
    <property type="term" value="F:sequence-specific DNA binding"/>
    <property type="evidence" value="ECO:0007669"/>
    <property type="project" value="InterPro"/>
</dbReference>
<sequence>MTENDVTPLDGIDRALVDALRNDGRTTLAVLSEISGLSLSAVQVRVRKLEARGVITGYRAVVNPEAVGLPLSAFVEITPLDQAQEDDAPDRLRGMPGIESCYSVAGNANYLLTVRVASPRALEELLGRIRRTAKVSTRTTVVLQTYFEGQTSEPDAGR</sequence>
<keyword evidence="3" id="KW-0804">Transcription</keyword>
<dbReference type="PANTHER" id="PTHR30154:SF53">
    <property type="entry name" value="HTH-TYPE TRANSCRIPTIONAL REGULATOR LRPC"/>
    <property type="match status" value="1"/>
</dbReference>
<keyword evidence="2" id="KW-0238">DNA-binding</keyword>
<evidence type="ECO:0000259" key="4">
    <source>
        <dbReference type="PROSITE" id="PS50956"/>
    </source>
</evidence>
<dbReference type="InterPro" id="IPR036388">
    <property type="entry name" value="WH-like_DNA-bd_sf"/>
</dbReference>
<protein>
    <submittedName>
        <fullName evidence="5">Lrp/AsnC family transcriptional regulator, leucine-responsive regulatory protein</fullName>
    </submittedName>
</protein>
<proteinExistence type="predicted"/>
<dbReference type="EMBL" id="JAMTCS010000005">
    <property type="protein sequence ID" value="MCP2264542.1"/>
    <property type="molecule type" value="Genomic_DNA"/>
</dbReference>
<feature type="domain" description="HTH asnC-type" evidence="4">
    <location>
        <begin position="9"/>
        <end position="70"/>
    </location>
</feature>
<evidence type="ECO:0000256" key="3">
    <source>
        <dbReference type="ARBA" id="ARBA00023163"/>
    </source>
</evidence>
<dbReference type="InterPro" id="IPR019888">
    <property type="entry name" value="Tscrpt_reg_AsnC-like"/>
</dbReference>
<dbReference type="PRINTS" id="PR00033">
    <property type="entry name" value="HTHASNC"/>
</dbReference>
<keyword evidence="6" id="KW-1185">Reference proteome</keyword>
<dbReference type="InterPro" id="IPR011008">
    <property type="entry name" value="Dimeric_a/b-barrel"/>
</dbReference>
<dbReference type="RefSeq" id="WP_253835054.1">
    <property type="nucleotide sequence ID" value="NZ_JAMTCS010000005.1"/>
</dbReference>
<reference evidence="5" key="1">
    <citation type="submission" date="2022-06" db="EMBL/GenBank/DDBJ databases">
        <title>Genomic Encyclopedia of Archaeal and Bacterial Type Strains, Phase II (KMG-II): from individual species to whole genera.</title>
        <authorList>
            <person name="Goeker M."/>
        </authorList>
    </citation>
    <scope>NUCLEOTIDE SEQUENCE</scope>
    <source>
        <strain evidence="5">DSM 26652</strain>
    </source>
</reference>
<evidence type="ECO:0000256" key="2">
    <source>
        <dbReference type="ARBA" id="ARBA00023125"/>
    </source>
</evidence>
<keyword evidence="1" id="KW-0805">Transcription regulation</keyword>
<dbReference type="Gene3D" id="1.10.10.10">
    <property type="entry name" value="Winged helix-like DNA-binding domain superfamily/Winged helix DNA-binding domain"/>
    <property type="match status" value="1"/>
</dbReference>
<dbReference type="Gene3D" id="3.30.70.920">
    <property type="match status" value="1"/>
</dbReference>
<evidence type="ECO:0000313" key="6">
    <source>
        <dbReference type="Proteomes" id="UP001139493"/>
    </source>
</evidence>
<dbReference type="Proteomes" id="UP001139493">
    <property type="component" value="Unassembled WGS sequence"/>
</dbReference>